<keyword evidence="2" id="KW-0175">Coiled coil</keyword>
<sequence length="402" mass="43214">MDPRSETAAPPAEAGRPPLAKGNAPPNHQPQAGLPLEAVDRSLPAGANGRRKSGWRGPAVAVAAIALVGGSAWALRDPLAELLGIAEPPPPVAEPAPARVVALARLQPEGEVVSVAAPSGAGESRIEELRVQENDVVAKEDVLAVLDSEPTLRAARLVAERQAKQTAARLEQTRVVVEATQAELEAALRTAKSQTKTKQMVLEREKQLITTNATSQEQLDQVQFDYDSAVDSVREAESRLWRYRTGASEEAIDVTVARLDLEVAEAQLERARAEWRQAFIRSPIDGVVLDIHLHPGERTGQSPLLEMGATQAMMARAEVYESDVARVRVGQEVEITAAPLAEPLTGRVASIEAMVQGQTIVDADPAAHTDARVVEVWVRLDEGSSERAARLVNLQVRAEFLP</sequence>
<dbReference type="KEGG" id="pnd:Pla175_04000"/>
<comment type="subcellular location">
    <subcellularLocation>
        <location evidence="1">Cell envelope</location>
    </subcellularLocation>
</comment>
<reference evidence="4 5" key="1">
    <citation type="submission" date="2019-02" db="EMBL/GenBank/DDBJ databases">
        <title>Deep-cultivation of Planctomycetes and their phenomic and genomic characterization uncovers novel biology.</title>
        <authorList>
            <person name="Wiegand S."/>
            <person name="Jogler M."/>
            <person name="Boedeker C."/>
            <person name="Pinto D."/>
            <person name="Vollmers J."/>
            <person name="Rivas-Marin E."/>
            <person name="Kohn T."/>
            <person name="Peeters S.H."/>
            <person name="Heuer A."/>
            <person name="Rast P."/>
            <person name="Oberbeckmann S."/>
            <person name="Bunk B."/>
            <person name="Jeske O."/>
            <person name="Meyerdierks A."/>
            <person name="Storesund J.E."/>
            <person name="Kallscheuer N."/>
            <person name="Luecker S."/>
            <person name="Lage O.M."/>
            <person name="Pohl T."/>
            <person name="Merkel B.J."/>
            <person name="Hornburger P."/>
            <person name="Mueller R.-W."/>
            <person name="Bruemmer F."/>
            <person name="Labrenz M."/>
            <person name="Spormann A.M."/>
            <person name="Op den Camp H."/>
            <person name="Overmann J."/>
            <person name="Amann R."/>
            <person name="Jetten M.S.M."/>
            <person name="Mascher T."/>
            <person name="Medema M.H."/>
            <person name="Devos D.P."/>
            <person name="Kaster A.-K."/>
            <person name="Ovreas L."/>
            <person name="Rohde M."/>
            <person name="Galperin M.Y."/>
            <person name="Jogler C."/>
        </authorList>
    </citation>
    <scope>NUCLEOTIDE SEQUENCE [LARGE SCALE GENOMIC DNA]</scope>
    <source>
        <strain evidence="4 5">Pla175</strain>
    </source>
</reference>
<dbReference type="Proteomes" id="UP000317429">
    <property type="component" value="Chromosome"/>
</dbReference>
<gene>
    <name evidence="4" type="ORF">Pla175_04000</name>
</gene>
<organism evidence="4 5">
    <name type="scientific">Pirellulimonas nuda</name>
    <dbReference type="NCBI Taxonomy" id="2528009"/>
    <lineage>
        <taxon>Bacteria</taxon>
        <taxon>Pseudomonadati</taxon>
        <taxon>Planctomycetota</taxon>
        <taxon>Planctomycetia</taxon>
        <taxon>Pirellulales</taxon>
        <taxon>Lacipirellulaceae</taxon>
        <taxon>Pirellulimonas</taxon>
    </lineage>
</organism>
<dbReference type="RefSeq" id="WP_145280830.1">
    <property type="nucleotide sequence ID" value="NZ_CP036291.1"/>
</dbReference>
<evidence type="ECO:0000256" key="1">
    <source>
        <dbReference type="ARBA" id="ARBA00004196"/>
    </source>
</evidence>
<name>A0A518D6G5_9BACT</name>
<dbReference type="Gene3D" id="1.10.287.470">
    <property type="entry name" value="Helix hairpin bin"/>
    <property type="match status" value="1"/>
</dbReference>
<evidence type="ECO:0000313" key="5">
    <source>
        <dbReference type="Proteomes" id="UP000317429"/>
    </source>
</evidence>
<evidence type="ECO:0000256" key="3">
    <source>
        <dbReference type="SAM" id="MobiDB-lite"/>
    </source>
</evidence>
<evidence type="ECO:0000313" key="4">
    <source>
        <dbReference type="EMBL" id="QDU87045.1"/>
    </source>
</evidence>
<dbReference type="InterPro" id="IPR014315">
    <property type="entry name" value="ABC_heterocyst_DevB"/>
</dbReference>
<feature type="region of interest" description="Disordered" evidence="3">
    <location>
        <begin position="1"/>
        <end position="54"/>
    </location>
</feature>
<dbReference type="NCBIfam" id="TIGR02971">
    <property type="entry name" value="heterocyst_DevB"/>
    <property type="match status" value="1"/>
</dbReference>
<dbReference type="AlphaFoldDB" id="A0A518D6G5"/>
<keyword evidence="5" id="KW-1185">Reference proteome</keyword>
<proteinExistence type="predicted"/>
<protein>
    <submittedName>
        <fullName evidence="4">Putative efflux pump membrane fusion protein</fullName>
    </submittedName>
</protein>
<dbReference type="PANTHER" id="PTHR32347">
    <property type="entry name" value="EFFLUX SYSTEM COMPONENT YKNX-RELATED"/>
    <property type="match status" value="1"/>
</dbReference>
<evidence type="ECO:0000256" key="2">
    <source>
        <dbReference type="ARBA" id="ARBA00023054"/>
    </source>
</evidence>
<dbReference type="PANTHER" id="PTHR32347:SF27">
    <property type="entry name" value="RND EFFLUX PUMP MEMBRANE FUSION PROTEIN BARREL-SANDWICH DOMAIN-CONTAINING PROTEIN"/>
    <property type="match status" value="1"/>
</dbReference>
<dbReference type="EMBL" id="CP036291">
    <property type="protein sequence ID" value="QDU87045.1"/>
    <property type="molecule type" value="Genomic_DNA"/>
</dbReference>
<dbReference type="GO" id="GO:0030313">
    <property type="term" value="C:cell envelope"/>
    <property type="evidence" value="ECO:0007669"/>
    <property type="project" value="UniProtKB-SubCell"/>
</dbReference>
<dbReference type="SUPFAM" id="SSF111369">
    <property type="entry name" value="HlyD-like secretion proteins"/>
    <property type="match status" value="1"/>
</dbReference>
<accession>A0A518D6G5</accession>
<dbReference type="InterPro" id="IPR050465">
    <property type="entry name" value="UPF0194_transport"/>
</dbReference>
<dbReference type="OrthoDB" id="264111at2"/>
<dbReference type="Gene3D" id="2.40.30.170">
    <property type="match status" value="1"/>
</dbReference>